<evidence type="ECO:0000313" key="2">
    <source>
        <dbReference type="Proteomes" id="UP000594261"/>
    </source>
</evidence>
<dbReference type="OMA" id="VEYHAVA"/>
<sequence length="290" mass="32704">MSNPTDLHLIAAKRILRYVHGTLNRGVFLQLGPLSLSTFSDSDWVGDPYDRHSIMGYIVYLGYNPITWSAKEQDTISRSSTESEYRALATTIAELYWLHQVLRDLGVFLPVPPKLWCDNVSTLAIASNPVFHARTKHIEVDYHFVREKVLQKDLQVKYIATGDQLADVFTKSLPTSRFSFLRSKIMYSTWQFGILLFLPSCRAKPVLVKGGSELQSFYYLRNQTGFYVAPVPGRMGNLAAVERALALAPFVDRGLSWLTVKFESQGKVERAFSSSLSTLAFLVSPLKVLV</sequence>
<reference evidence="1" key="2">
    <citation type="submission" date="2021-01" db="UniProtKB">
        <authorList>
            <consortium name="EnsemblPlants"/>
        </authorList>
    </citation>
    <scope>IDENTIFICATION</scope>
</reference>
<dbReference type="Gramene" id="QL04p022221:mrna">
    <property type="protein sequence ID" value="QL04p022221:mrna"/>
    <property type="gene ID" value="QL04p022221"/>
</dbReference>
<dbReference type="AlphaFoldDB" id="A0A7N2LFU0"/>
<proteinExistence type="predicted"/>
<protein>
    <submittedName>
        <fullName evidence="1">Uncharacterized protein</fullName>
    </submittedName>
</protein>
<dbReference type="InParanoid" id="A0A7N2LFU0"/>
<reference evidence="1 2" key="1">
    <citation type="journal article" date="2016" name="G3 (Bethesda)">
        <title>First Draft Assembly and Annotation of the Genome of a California Endemic Oak Quercus lobata Nee (Fagaceae).</title>
        <authorList>
            <person name="Sork V.L."/>
            <person name="Fitz-Gibbon S.T."/>
            <person name="Puiu D."/>
            <person name="Crepeau M."/>
            <person name="Gugger P.F."/>
            <person name="Sherman R."/>
            <person name="Stevens K."/>
            <person name="Langley C.H."/>
            <person name="Pellegrini M."/>
            <person name="Salzberg S.L."/>
        </authorList>
    </citation>
    <scope>NUCLEOTIDE SEQUENCE [LARGE SCALE GENOMIC DNA]</scope>
    <source>
        <strain evidence="1 2">cv. SW786</strain>
    </source>
</reference>
<dbReference type="Proteomes" id="UP000594261">
    <property type="component" value="Chromosome 4"/>
</dbReference>
<evidence type="ECO:0000313" key="1">
    <source>
        <dbReference type="EnsemblPlants" id="QL04p022221:mrna"/>
    </source>
</evidence>
<dbReference type="CDD" id="cd09272">
    <property type="entry name" value="RNase_HI_RT_Ty1"/>
    <property type="match status" value="1"/>
</dbReference>
<dbReference type="PANTHER" id="PTHR11439:SF455">
    <property type="entry name" value="RLK (RECEPTOR-LIKE PROTEIN KINASE) 8, PUTATIVE-RELATED"/>
    <property type="match status" value="1"/>
</dbReference>
<dbReference type="EnsemblPlants" id="QL04p022221:mrna">
    <property type="protein sequence ID" value="QL04p022221:mrna"/>
    <property type="gene ID" value="QL04p022221"/>
</dbReference>
<organism evidence="1 2">
    <name type="scientific">Quercus lobata</name>
    <name type="common">Valley oak</name>
    <dbReference type="NCBI Taxonomy" id="97700"/>
    <lineage>
        <taxon>Eukaryota</taxon>
        <taxon>Viridiplantae</taxon>
        <taxon>Streptophyta</taxon>
        <taxon>Embryophyta</taxon>
        <taxon>Tracheophyta</taxon>
        <taxon>Spermatophyta</taxon>
        <taxon>Magnoliopsida</taxon>
        <taxon>eudicotyledons</taxon>
        <taxon>Gunneridae</taxon>
        <taxon>Pentapetalae</taxon>
        <taxon>rosids</taxon>
        <taxon>fabids</taxon>
        <taxon>Fagales</taxon>
        <taxon>Fagaceae</taxon>
        <taxon>Quercus</taxon>
    </lineage>
</organism>
<keyword evidence="2" id="KW-1185">Reference proteome</keyword>
<dbReference type="PANTHER" id="PTHR11439">
    <property type="entry name" value="GAG-POL-RELATED RETROTRANSPOSON"/>
    <property type="match status" value="1"/>
</dbReference>
<name>A0A7N2LFU0_QUELO</name>
<accession>A0A7N2LFU0</accession>
<dbReference type="SUPFAM" id="SSF56672">
    <property type="entry name" value="DNA/RNA polymerases"/>
    <property type="match status" value="1"/>
</dbReference>
<dbReference type="EMBL" id="LRBV02000004">
    <property type="status" value="NOT_ANNOTATED_CDS"/>
    <property type="molecule type" value="Genomic_DNA"/>
</dbReference>
<dbReference type="InterPro" id="IPR043502">
    <property type="entry name" value="DNA/RNA_pol_sf"/>
</dbReference>